<feature type="transmembrane region" description="Helical" evidence="1">
    <location>
        <begin position="6"/>
        <end position="27"/>
    </location>
</feature>
<dbReference type="AlphaFoldDB" id="A0A9W4DXZ2"/>
<name>A0A9W4DXZ2_9ACTN</name>
<sequence>MDTSDLIAVVSGVLGNLIAVVIAVLSLRRSDKALAQARSATEQGLRRADLALEQAQELARQASEAHWRVEGGATSIAWREQVFALHDRGLSPGQIRRIMHLEDGGDEWEQGNGQIDEIVRDLTRPRPAADGAPAPA</sequence>
<keyword evidence="1" id="KW-1133">Transmembrane helix</keyword>
<dbReference type="RefSeq" id="WP_251497620.1">
    <property type="nucleotide sequence ID" value="NZ_CAJSLV010000087.1"/>
</dbReference>
<proteinExistence type="predicted"/>
<keyword evidence="3" id="KW-1185">Reference proteome</keyword>
<organism evidence="2 3">
    <name type="scientific">Actinacidiphila cocklensis</name>
    <dbReference type="NCBI Taxonomy" id="887465"/>
    <lineage>
        <taxon>Bacteria</taxon>
        <taxon>Bacillati</taxon>
        <taxon>Actinomycetota</taxon>
        <taxon>Actinomycetes</taxon>
        <taxon>Kitasatosporales</taxon>
        <taxon>Streptomycetaceae</taxon>
        <taxon>Actinacidiphila</taxon>
    </lineage>
</organism>
<reference evidence="2" key="1">
    <citation type="submission" date="2021-05" db="EMBL/GenBank/DDBJ databases">
        <authorList>
            <person name="Arsene-Ploetze F."/>
        </authorList>
    </citation>
    <scope>NUCLEOTIDE SEQUENCE</scope>
    <source>
        <strain evidence="2">DSM 42138</strain>
    </source>
</reference>
<keyword evidence="1" id="KW-0472">Membrane</keyword>
<comment type="caution">
    <text evidence="2">The sequence shown here is derived from an EMBL/GenBank/DDBJ whole genome shotgun (WGS) entry which is preliminary data.</text>
</comment>
<dbReference type="EMBL" id="CAJSLV010000087">
    <property type="protein sequence ID" value="CAG6397471.1"/>
    <property type="molecule type" value="Genomic_DNA"/>
</dbReference>
<accession>A0A9W4DXZ2</accession>
<protein>
    <submittedName>
        <fullName evidence="2">Uncharacterized protein</fullName>
    </submittedName>
</protein>
<evidence type="ECO:0000256" key="1">
    <source>
        <dbReference type="SAM" id="Phobius"/>
    </source>
</evidence>
<evidence type="ECO:0000313" key="2">
    <source>
        <dbReference type="EMBL" id="CAG6397471.1"/>
    </source>
</evidence>
<keyword evidence="1" id="KW-0812">Transmembrane</keyword>
<evidence type="ECO:0000313" key="3">
    <source>
        <dbReference type="Proteomes" id="UP001152519"/>
    </source>
</evidence>
<dbReference type="Proteomes" id="UP001152519">
    <property type="component" value="Unassembled WGS sequence"/>
</dbReference>
<gene>
    <name evidence="2" type="ORF">SCOCK_550022</name>
</gene>